<sequence length="367" mass="42120">MLSDLPRDMAEEVLSRLPVTSLRGVRSTCRKWNTLSKNRTFTMKHVREAKKKQRKEFQAVMILGNRVSLFSLNLLNPSIGPVGKLISLDNADRVDIYNIFHCHGLLLCITKDRSRIVVWNPYSGQTSRIEPRTSYNILDRYALGHERNNHHYSHKVLRFVDECYPSIREFEIYNSNTNSWKVLHVNPDWDVEFFRRGLSLGGNTYWIAQDKKLVAVQGGDRSFFLLCFDFTTERFGPRLPLPFAPNHRDTLALSSVREKQLAVLCQKCCSYTLTIWISSRIEPNAVSWNKLFLRVDMKPLTGFPFFFGAGCFFVDEKNQVALVLDKDGGTPNPTRNIAYIIGKKGYFKTVDLGESGCWPLGCSYVPS</sequence>
<dbReference type="PANTHER" id="PTHR31672:SF10">
    <property type="entry name" value="F-BOX DOMAIN-CONTAINING PROTEIN"/>
    <property type="match status" value="1"/>
</dbReference>
<dbReference type="EMBL" id="CM002876">
    <property type="protein sequence ID" value="KFK26029.1"/>
    <property type="molecule type" value="Genomic_DNA"/>
</dbReference>
<dbReference type="InterPro" id="IPR036047">
    <property type="entry name" value="F-box-like_dom_sf"/>
</dbReference>
<dbReference type="SMART" id="SM00256">
    <property type="entry name" value="FBOX"/>
    <property type="match status" value="1"/>
</dbReference>
<reference evidence="3" key="1">
    <citation type="journal article" date="2015" name="Nat. Plants">
        <title>Genome expansion of Arabis alpina linked with retrotransposition and reduced symmetric DNA methylation.</title>
        <authorList>
            <person name="Willing E.M."/>
            <person name="Rawat V."/>
            <person name="Mandakova T."/>
            <person name="Maumus F."/>
            <person name="James G.V."/>
            <person name="Nordstroem K.J."/>
            <person name="Becker C."/>
            <person name="Warthmann N."/>
            <person name="Chica C."/>
            <person name="Szarzynska B."/>
            <person name="Zytnicki M."/>
            <person name="Albani M.C."/>
            <person name="Kiefer C."/>
            <person name="Bergonzi S."/>
            <person name="Castaings L."/>
            <person name="Mateos J.L."/>
            <person name="Berns M.C."/>
            <person name="Bujdoso N."/>
            <person name="Piofczyk T."/>
            <person name="de Lorenzo L."/>
            <person name="Barrero-Sicilia C."/>
            <person name="Mateos I."/>
            <person name="Piednoel M."/>
            <person name="Hagmann J."/>
            <person name="Chen-Min-Tao R."/>
            <person name="Iglesias-Fernandez R."/>
            <person name="Schuster S.C."/>
            <person name="Alonso-Blanco C."/>
            <person name="Roudier F."/>
            <person name="Carbonero P."/>
            <person name="Paz-Ares J."/>
            <person name="Davis S.J."/>
            <person name="Pecinka A."/>
            <person name="Quesneville H."/>
            <person name="Colot V."/>
            <person name="Lysak M.A."/>
            <person name="Weigel D."/>
            <person name="Coupland G."/>
            <person name="Schneeberger K."/>
        </authorList>
    </citation>
    <scope>NUCLEOTIDE SEQUENCE [LARGE SCALE GENOMIC DNA]</scope>
    <source>
        <strain evidence="3">cv. Pajares</strain>
    </source>
</reference>
<dbReference type="OMA" id="FQECAPV"/>
<dbReference type="AlphaFoldDB" id="A0A087G827"/>
<dbReference type="NCBIfam" id="TIGR01640">
    <property type="entry name" value="F_box_assoc_1"/>
    <property type="match status" value="1"/>
</dbReference>
<dbReference type="PROSITE" id="PS50181">
    <property type="entry name" value="FBOX"/>
    <property type="match status" value="1"/>
</dbReference>
<dbReference type="InterPro" id="IPR050796">
    <property type="entry name" value="SCF_F-box_component"/>
</dbReference>
<dbReference type="Proteomes" id="UP000029120">
    <property type="component" value="Chromosome 8"/>
</dbReference>
<dbReference type="InterPro" id="IPR017451">
    <property type="entry name" value="F-box-assoc_interact_dom"/>
</dbReference>
<dbReference type="Gramene" id="KFK26029">
    <property type="protein sequence ID" value="KFK26029"/>
    <property type="gene ID" value="AALP_AA8G194400"/>
</dbReference>
<dbReference type="InterPro" id="IPR011043">
    <property type="entry name" value="Gal_Oxase/kelch_b-propeller"/>
</dbReference>
<gene>
    <name evidence="2" type="ordered locus">AALP_Aa8g194400</name>
</gene>
<dbReference type="Pfam" id="PF07734">
    <property type="entry name" value="FBA_1"/>
    <property type="match status" value="1"/>
</dbReference>
<dbReference type="InterPro" id="IPR006527">
    <property type="entry name" value="F-box-assoc_dom_typ1"/>
</dbReference>
<evidence type="ECO:0000259" key="1">
    <source>
        <dbReference type="PROSITE" id="PS50181"/>
    </source>
</evidence>
<dbReference type="SUPFAM" id="SSF81383">
    <property type="entry name" value="F-box domain"/>
    <property type="match status" value="1"/>
</dbReference>
<evidence type="ECO:0000313" key="2">
    <source>
        <dbReference type="EMBL" id="KFK26029.1"/>
    </source>
</evidence>
<organism evidence="2 3">
    <name type="scientific">Arabis alpina</name>
    <name type="common">Alpine rock-cress</name>
    <dbReference type="NCBI Taxonomy" id="50452"/>
    <lineage>
        <taxon>Eukaryota</taxon>
        <taxon>Viridiplantae</taxon>
        <taxon>Streptophyta</taxon>
        <taxon>Embryophyta</taxon>
        <taxon>Tracheophyta</taxon>
        <taxon>Spermatophyta</taxon>
        <taxon>Magnoliopsida</taxon>
        <taxon>eudicotyledons</taxon>
        <taxon>Gunneridae</taxon>
        <taxon>Pentapetalae</taxon>
        <taxon>rosids</taxon>
        <taxon>malvids</taxon>
        <taxon>Brassicales</taxon>
        <taxon>Brassicaceae</taxon>
        <taxon>Arabideae</taxon>
        <taxon>Arabis</taxon>
    </lineage>
</organism>
<proteinExistence type="predicted"/>
<dbReference type="Gene3D" id="1.20.1280.50">
    <property type="match status" value="1"/>
</dbReference>
<evidence type="ECO:0000313" key="3">
    <source>
        <dbReference type="Proteomes" id="UP000029120"/>
    </source>
</evidence>
<dbReference type="PANTHER" id="PTHR31672">
    <property type="entry name" value="BNACNNG10540D PROTEIN"/>
    <property type="match status" value="1"/>
</dbReference>
<keyword evidence="3" id="KW-1185">Reference proteome</keyword>
<dbReference type="SUPFAM" id="SSF50965">
    <property type="entry name" value="Galactose oxidase, central domain"/>
    <property type="match status" value="1"/>
</dbReference>
<dbReference type="Pfam" id="PF00646">
    <property type="entry name" value="F-box"/>
    <property type="match status" value="1"/>
</dbReference>
<dbReference type="OrthoDB" id="1021741at2759"/>
<name>A0A087G827_ARAAL</name>
<dbReference type="InterPro" id="IPR001810">
    <property type="entry name" value="F-box_dom"/>
</dbReference>
<protein>
    <recommendedName>
        <fullName evidence="1">F-box domain-containing protein</fullName>
    </recommendedName>
</protein>
<dbReference type="CDD" id="cd22157">
    <property type="entry name" value="F-box_AtFBW1-like"/>
    <property type="match status" value="1"/>
</dbReference>
<feature type="domain" description="F-box" evidence="1">
    <location>
        <begin position="1"/>
        <end position="46"/>
    </location>
</feature>
<accession>A0A087G827</accession>